<evidence type="ECO:0000259" key="2">
    <source>
        <dbReference type="Pfam" id="PF11838"/>
    </source>
</evidence>
<dbReference type="Proteomes" id="UP000694865">
    <property type="component" value="Unplaced"/>
</dbReference>
<sequence length="203" mass="23523">MACRHGDSNCKADAMQYFQNWLDNGVEPPNDMRSVIYSTGVAESDSNTWDVLWDIIQTRPQLQDDETALRNALTRSPEPWVLNRYMSWSMNYSIISDGQYIIQQVGESPTGSSVAFDFIIEHWDSLITVHSNPWAFEAILGTVKTVNSQSQLRQFQALRSRLPPGKVWKKVFDKYVARIIINIEWLEKYESEIKRFLDENTSH</sequence>
<dbReference type="InterPro" id="IPR050344">
    <property type="entry name" value="Peptidase_M1_aminopeptidases"/>
</dbReference>
<dbReference type="PANTHER" id="PTHR11533:SF294">
    <property type="entry name" value="THYROTROPIN-RELEASING HORMONE-DEGRADING ECTOENZYME"/>
    <property type="match status" value="1"/>
</dbReference>
<evidence type="ECO:0000313" key="4">
    <source>
        <dbReference type="RefSeq" id="XP_006821160.1"/>
    </source>
</evidence>
<name>A0ABM0MMB9_SACKO</name>
<dbReference type="GeneID" id="102803737"/>
<dbReference type="RefSeq" id="XP_006821160.1">
    <property type="nucleotide sequence ID" value="XM_006821097.1"/>
</dbReference>
<comment type="similarity">
    <text evidence="1">Belongs to the peptidase M1 family.</text>
</comment>
<gene>
    <name evidence="4" type="primary">LOC102803737</name>
</gene>
<dbReference type="PANTHER" id="PTHR11533">
    <property type="entry name" value="PROTEASE M1 ZINC METALLOPROTEASE"/>
    <property type="match status" value="1"/>
</dbReference>
<dbReference type="InterPro" id="IPR024571">
    <property type="entry name" value="ERAP1-like_C_dom"/>
</dbReference>
<proteinExistence type="inferred from homology"/>
<protein>
    <submittedName>
        <fullName evidence="4">Aminopeptidase N-like</fullName>
    </submittedName>
</protein>
<reference evidence="4" key="1">
    <citation type="submission" date="2025-08" db="UniProtKB">
        <authorList>
            <consortium name="RefSeq"/>
        </authorList>
    </citation>
    <scope>IDENTIFICATION</scope>
    <source>
        <tissue evidence="4">Testes</tissue>
    </source>
</reference>
<dbReference type="Gene3D" id="1.25.50.20">
    <property type="match status" value="1"/>
</dbReference>
<accession>A0ABM0MMB9</accession>
<organism evidence="3 4">
    <name type="scientific">Saccoglossus kowalevskii</name>
    <name type="common">Acorn worm</name>
    <dbReference type="NCBI Taxonomy" id="10224"/>
    <lineage>
        <taxon>Eukaryota</taxon>
        <taxon>Metazoa</taxon>
        <taxon>Hemichordata</taxon>
        <taxon>Enteropneusta</taxon>
        <taxon>Harrimaniidae</taxon>
        <taxon>Saccoglossus</taxon>
    </lineage>
</organism>
<keyword evidence="3" id="KW-1185">Reference proteome</keyword>
<dbReference type="Pfam" id="PF11838">
    <property type="entry name" value="ERAP1_C"/>
    <property type="match status" value="1"/>
</dbReference>
<feature type="domain" description="ERAP1-like C-terminal" evidence="2">
    <location>
        <begin position="2"/>
        <end position="159"/>
    </location>
</feature>
<evidence type="ECO:0000313" key="3">
    <source>
        <dbReference type="Proteomes" id="UP000694865"/>
    </source>
</evidence>
<evidence type="ECO:0000256" key="1">
    <source>
        <dbReference type="ARBA" id="ARBA00010136"/>
    </source>
</evidence>